<evidence type="ECO:0000256" key="2">
    <source>
        <dbReference type="ARBA" id="ARBA00008361"/>
    </source>
</evidence>
<keyword evidence="4 7" id="KW-0812">Transmembrane</keyword>
<name>A0ABQ5IXL8_9ASTR</name>
<evidence type="ECO:0000313" key="9">
    <source>
        <dbReference type="Proteomes" id="UP001151760"/>
    </source>
</evidence>
<dbReference type="GO" id="GO:0032259">
    <property type="term" value="P:methylation"/>
    <property type="evidence" value="ECO:0007669"/>
    <property type="project" value="UniProtKB-KW"/>
</dbReference>
<dbReference type="GO" id="GO:0008168">
    <property type="term" value="F:methyltransferase activity"/>
    <property type="evidence" value="ECO:0007669"/>
    <property type="project" value="UniProtKB-KW"/>
</dbReference>
<dbReference type="Pfam" id="PF03141">
    <property type="entry name" value="Methyltransf_29"/>
    <property type="match status" value="2"/>
</dbReference>
<dbReference type="EMBL" id="BQNB010021251">
    <property type="protein sequence ID" value="GJU04465.1"/>
    <property type="molecule type" value="Genomic_DNA"/>
</dbReference>
<dbReference type="PANTHER" id="PTHR10108:SF37">
    <property type="entry name" value="METHYLTRANSFERASE PMT6-RELATED"/>
    <property type="match status" value="1"/>
</dbReference>
<organism evidence="8 9">
    <name type="scientific">Tanacetum coccineum</name>
    <dbReference type="NCBI Taxonomy" id="301880"/>
    <lineage>
        <taxon>Eukaryota</taxon>
        <taxon>Viridiplantae</taxon>
        <taxon>Streptophyta</taxon>
        <taxon>Embryophyta</taxon>
        <taxon>Tracheophyta</taxon>
        <taxon>Spermatophyta</taxon>
        <taxon>Magnoliopsida</taxon>
        <taxon>eudicotyledons</taxon>
        <taxon>Gunneridae</taxon>
        <taxon>Pentapetalae</taxon>
        <taxon>asterids</taxon>
        <taxon>campanulids</taxon>
        <taxon>Asterales</taxon>
        <taxon>Asteraceae</taxon>
        <taxon>Asteroideae</taxon>
        <taxon>Anthemideae</taxon>
        <taxon>Anthemidinae</taxon>
        <taxon>Tanacetum</taxon>
    </lineage>
</organism>
<dbReference type="InterPro" id="IPR029063">
    <property type="entry name" value="SAM-dependent_MTases_sf"/>
</dbReference>
<sequence>MDIYLGLLFDIDIVTASSELPSSDCTPIFSNKVALTHRKSPLTIPESGMNICPIEYNEYIPCHDPTYIKELTPNLNHSIREELERHCPPLERHLFCLIPPPQDYKILVRWPTSRDYVWRSNVNHTHLAQVKGGQNWVHEKDQLWWFPGGGTHFKHGAGEYIQRLGNMITNDTSDLRSAGLSQVLDVGCGVASFSAYLLPLNIQTMSFAPKDGHENQIQFALERGIGAMISAIATKQLPYPSDSFEAVHCSRCRVDWHKNDGILLKEINRLLRPNGYFIYSAPPTYRKDKDYSVIWDKLVSITSRICWTLIAKKVQTTIWFKDADQACLQQNAEDRLINICGSEENNKPSWKIPLRDCVTLGPTGSDSKKLPPIPQHFSIYSETPKQSRWAGRLGWLMGQNGLPGAGRNSQRQVMNVVPATMKDTLSAIYERGLIGAFHDCSLFSHYGNHPDGCLLEDIMLEMDRLIRPQGFIIIRDNESIISRIIDIAPKFLWDVNSYVLEDHQRQSEPILICRKKFRALHHKDLFED</sequence>
<keyword evidence="4 7" id="KW-0735">Signal-anchor</keyword>
<comment type="subcellular location">
    <subcellularLocation>
        <location evidence="6">Endomembrane system</location>
        <topology evidence="6">Single-pass membrane protein</topology>
    </subcellularLocation>
    <subcellularLocation>
        <location evidence="1 7">Membrane</location>
        <topology evidence="1 7">Single-pass type II membrane protein</topology>
    </subcellularLocation>
</comment>
<gene>
    <name evidence="8" type="ORF">Tco_1120895</name>
</gene>
<accession>A0ABQ5IXL8</accession>
<dbReference type="Proteomes" id="UP001151760">
    <property type="component" value="Unassembled WGS sequence"/>
</dbReference>
<evidence type="ECO:0000256" key="6">
    <source>
        <dbReference type="ARBA" id="ARBA00037847"/>
    </source>
</evidence>
<keyword evidence="7" id="KW-0808">Transferase</keyword>
<dbReference type="SUPFAM" id="SSF53335">
    <property type="entry name" value="S-adenosyl-L-methionine-dependent methyltransferases"/>
    <property type="match status" value="1"/>
</dbReference>
<dbReference type="PANTHER" id="PTHR10108">
    <property type="entry name" value="SAM-DEPENDENT METHYLTRANSFERASE"/>
    <property type="match status" value="1"/>
</dbReference>
<evidence type="ECO:0000256" key="3">
    <source>
        <dbReference type="ARBA" id="ARBA00022603"/>
    </source>
</evidence>
<evidence type="ECO:0000256" key="5">
    <source>
        <dbReference type="ARBA" id="ARBA00023180"/>
    </source>
</evidence>
<comment type="similarity">
    <text evidence="2 7">Belongs to the methyltransferase superfamily.</text>
</comment>
<reference evidence="8" key="2">
    <citation type="submission" date="2022-01" db="EMBL/GenBank/DDBJ databases">
        <authorList>
            <person name="Yamashiro T."/>
            <person name="Shiraishi A."/>
            <person name="Satake H."/>
            <person name="Nakayama K."/>
        </authorList>
    </citation>
    <scope>NUCLEOTIDE SEQUENCE</scope>
</reference>
<dbReference type="InterPro" id="IPR004159">
    <property type="entry name" value="Put_SAM_MeTrfase"/>
</dbReference>
<evidence type="ECO:0000313" key="8">
    <source>
        <dbReference type="EMBL" id="GJU04465.1"/>
    </source>
</evidence>
<dbReference type="Gene3D" id="3.40.50.150">
    <property type="entry name" value="Vaccinia Virus protein VP39"/>
    <property type="match status" value="1"/>
</dbReference>
<evidence type="ECO:0000256" key="1">
    <source>
        <dbReference type="ARBA" id="ARBA00004606"/>
    </source>
</evidence>
<keyword evidence="3 7" id="KW-0489">Methyltransferase</keyword>
<keyword evidence="9" id="KW-1185">Reference proteome</keyword>
<evidence type="ECO:0000256" key="7">
    <source>
        <dbReference type="RuleBase" id="RU366043"/>
    </source>
</evidence>
<evidence type="ECO:0000256" key="4">
    <source>
        <dbReference type="ARBA" id="ARBA00022968"/>
    </source>
</evidence>
<dbReference type="EC" id="2.1.1.-" evidence="7"/>
<protein>
    <recommendedName>
        <fullName evidence="7">Methyltransferase</fullName>
        <ecNumber evidence="7">2.1.1.-</ecNumber>
    </recommendedName>
</protein>
<reference evidence="8" key="1">
    <citation type="journal article" date="2022" name="Int. J. Mol. Sci.">
        <title>Draft Genome of Tanacetum Coccineum: Genomic Comparison of Closely Related Tanacetum-Family Plants.</title>
        <authorList>
            <person name="Yamashiro T."/>
            <person name="Shiraishi A."/>
            <person name="Nakayama K."/>
            <person name="Satake H."/>
        </authorList>
    </citation>
    <scope>NUCLEOTIDE SEQUENCE</scope>
</reference>
<comment type="caution">
    <text evidence="8">The sequence shown here is derived from an EMBL/GenBank/DDBJ whole genome shotgun (WGS) entry which is preliminary data.</text>
</comment>
<proteinExistence type="inferred from homology"/>
<keyword evidence="5 7" id="KW-0325">Glycoprotein</keyword>